<protein>
    <recommendedName>
        <fullName evidence="4 14">General transcription and DNA repair factor IIH subunit TFB4</fullName>
        <shortName evidence="14">TFIIH subunit TFB4</shortName>
    </recommendedName>
    <alternativeName>
        <fullName evidence="13 14">RNA polymerase II transcription factor B subunit 4</fullName>
    </alternativeName>
</protein>
<dbReference type="GO" id="GO:0000439">
    <property type="term" value="C:transcription factor TFIIH core complex"/>
    <property type="evidence" value="ECO:0007669"/>
    <property type="project" value="UniProtKB-UniRule"/>
</dbReference>
<evidence type="ECO:0000256" key="10">
    <source>
        <dbReference type="ARBA" id="ARBA00023163"/>
    </source>
</evidence>
<dbReference type="GO" id="GO:0005675">
    <property type="term" value="C:transcription factor TFIIH holo complex"/>
    <property type="evidence" value="ECO:0007669"/>
    <property type="project" value="UniProtKB-UniRule"/>
</dbReference>
<dbReference type="GO" id="GO:0008270">
    <property type="term" value="F:zinc ion binding"/>
    <property type="evidence" value="ECO:0007669"/>
    <property type="project" value="UniProtKB-KW"/>
</dbReference>
<keyword evidence="5 14" id="KW-0479">Metal-binding</keyword>
<keyword evidence="6 14" id="KW-0227">DNA damage</keyword>
<comment type="similarity">
    <text evidence="3 14">Belongs to the TFB4 family.</text>
</comment>
<keyword evidence="11 14" id="KW-0234">DNA repair</keyword>
<evidence type="ECO:0000256" key="8">
    <source>
        <dbReference type="ARBA" id="ARBA00022833"/>
    </source>
</evidence>
<evidence type="ECO:0000256" key="13">
    <source>
        <dbReference type="ARBA" id="ARBA00033341"/>
    </source>
</evidence>
<name>A0AAV9XF55_9PEZI</name>
<evidence type="ECO:0000256" key="3">
    <source>
        <dbReference type="ARBA" id="ARBA00005273"/>
    </source>
</evidence>
<evidence type="ECO:0000256" key="14">
    <source>
        <dbReference type="RuleBase" id="RU368090"/>
    </source>
</evidence>
<keyword evidence="8 14" id="KW-0862">Zinc</keyword>
<evidence type="ECO:0000256" key="4">
    <source>
        <dbReference type="ARBA" id="ARBA00021280"/>
    </source>
</evidence>
<accession>A0AAV9XF55</accession>
<dbReference type="EMBL" id="JAVHJO010000005">
    <property type="protein sequence ID" value="KAK6540499.1"/>
    <property type="molecule type" value="Genomic_DNA"/>
</dbReference>
<evidence type="ECO:0000256" key="6">
    <source>
        <dbReference type="ARBA" id="ARBA00022763"/>
    </source>
</evidence>
<evidence type="ECO:0000256" key="11">
    <source>
        <dbReference type="ARBA" id="ARBA00023204"/>
    </source>
</evidence>
<evidence type="ECO:0000256" key="12">
    <source>
        <dbReference type="ARBA" id="ARBA00023242"/>
    </source>
</evidence>
<keyword evidence="9 14" id="KW-0805">Transcription regulation</keyword>
<dbReference type="PANTHER" id="PTHR12831:SF0">
    <property type="entry name" value="GENERAL TRANSCRIPTION FACTOR IIH SUBUNIT 3"/>
    <property type="match status" value="1"/>
</dbReference>
<feature type="region of interest" description="Disordered" evidence="15">
    <location>
        <begin position="338"/>
        <end position="372"/>
    </location>
</feature>
<evidence type="ECO:0000256" key="7">
    <source>
        <dbReference type="ARBA" id="ARBA00022771"/>
    </source>
</evidence>
<comment type="function">
    <text evidence="1 14">Component of the general transcription and DNA repair factor IIH (TFIIH) core complex, which is involved in general and transcription-coupled nucleotide excision repair (NER) of damaged DNA and, when complexed to TFIIK, in RNA transcription by RNA polymerase II. In NER, TFIIH acts by opening DNA around the lesion to allow the excision of the damaged oligonucleotide and its replacement by a new DNA fragment. In transcription, TFIIH has an essential role in transcription initiation. When the pre-initiation complex (PIC) has been established, TFIIH is required for promoter opening and promoter escape. Phosphorylation of the C-terminal tail (CTD) of the largest subunit of RNA polymerase II by the kinase module TFIIK controls the initiation of transcription.</text>
</comment>
<evidence type="ECO:0000256" key="9">
    <source>
        <dbReference type="ARBA" id="ARBA00023015"/>
    </source>
</evidence>
<dbReference type="Gene3D" id="3.40.50.410">
    <property type="entry name" value="von Willebrand factor, type A domain"/>
    <property type="match status" value="1"/>
</dbReference>
<dbReference type="AlphaFoldDB" id="A0AAV9XF55"/>
<reference evidence="16 17" key="1">
    <citation type="submission" date="2019-10" db="EMBL/GenBank/DDBJ databases">
        <authorList>
            <person name="Palmer J.M."/>
        </authorList>
    </citation>
    <scope>NUCLEOTIDE SEQUENCE [LARGE SCALE GENOMIC DNA]</scope>
    <source>
        <strain evidence="16 17">TWF694</strain>
    </source>
</reference>
<dbReference type="GO" id="GO:0006355">
    <property type="term" value="P:regulation of DNA-templated transcription"/>
    <property type="evidence" value="ECO:0007669"/>
    <property type="project" value="InterPro"/>
</dbReference>
<evidence type="ECO:0000313" key="16">
    <source>
        <dbReference type="EMBL" id="KAK6540499.1"/>
    </source>
</evidence>
<comment type="subcellular location">
    <subcellularLocation>
        <location evidence="2 14">Nucleus</location>
    </subcellularLocation>
</comment>
<proteinExistence type="inferred from homology"/>
<keyword evidence="7 14" id="KW-0863">Zinc-finger</keyword>
<keyword evidence="12 14" id="KW-0539">Nucleus</keyword>
<organism evidence="16 17">
    <name type="scientific">Orbilia ellipsospora</name>
    <dbReference type="NCBI Taxonomy" id="2528407"/>
    <lineage>
        <taxon>Eukaryota</taxon>
        <taxon>Fungi</taxon>
        <taxon>Dikarya</taxon>
        <taxon>Ascomycota</taxon>
        <taxon>Pezizomycotina</taxon>
        <taxon>Orbiliomycetes</taxon>
        <taxon>Orbiliales</taxon>
        <taxon>Orbiliaceae</taxon>
        <taxon>Orbilia</taxon>
    </lineage>
</organism>
<gene>
    <name evidence="16" type="primary">TFB4</name>
    <name evidence="16" type="ORF">TWF694_009289</name>
</gene>
<dbReference type="GO" id="GO:0006289">
    <property type="term" value="P:nucleotide-excision repair"/>
    <property type="evidence" value="ECO:0007669"/>
    <property type="project" value="UniProtKB-UniRule"/>
</dbReference>
<evidence type="ECO:0000313" key="17">
    <source>
        <dbReference type="Proteomes" id="UP001365542"/>
    </source>
</evidence>
<comment type="caution">
    <text evidence="16">The sequence shown here is derived from an EMBL/GenBank/DDBJ whole genome shotgun (WGS) entry which is preliminary data.</text>
</comment>
<dbReference type="Proteomes" id="UP001365542">
    <property type="component" value="Unassembled WGS sequence"/>
</dbReference>
<keyword evidence="10 14" id="KW-0804">Transcription</keyword>
<evidence type="ECO:0000256" key="5">
    <source>
        <dbReference type="ARBA" id="ARBA00022723"/>
    </source>
</evidence>
<sequence>MDNVDGTEHYNFKSNPDLPTLQVIIIDTNPVAWELLKQSSGLGFPDALSQILIFANAHLAFSLSNRAAVIANHLDGAHFLSPAPPGSDLTDPDEANLTPEQQKIVSQQKASQYRVFRILEDEVRASYRRLIKSTTVEDLEKNPNGSALSGALGLALTYINRVCFGGTGGRSGGAEEKVKINSAGGKVDDTGRMMHAKILIVSVTPDPAPQYISVMNGVFAAQRLKVPIDVCKLRESTVFLQQAADATGGVYMEPEHPKGLLQYLMMGFLPDQLARESIILPTKVDVDFRAACFCHKKVLDIGFVCSICLSIFCQPPEGAVCSTCGTKLDVSSLENIGKPVVAPPKKKKKKKVTDSLSESGVASAAQSPAPEG</sequence>
<evidence type="ECO:0000256" key="2">
    <source>
        <dbReference type="ARBA" id="ARBA00004123"/>
    </source>
</evidence>
<dbReference type="Pfam" id="PF03850">
    <property type="entry name" value="Tfb4"/>
    <property type="match status" value="1"/>
</dbReference>
<evidence type="ECO:0000256" key="15">
    <source>
        <dbReference type="SAM" id="MobiDB-lite"/>
    </source>
</evidence>
<keyword evidence="17" id="KW-1185">Reference proteome</keyword>
<dbReference type="PANTHER" id="PTHR12831">
    <property type="entry name" value="TRANSCRIPTION INITIATION FACTOR IIH TFIIH , POLYPEPTIDE 3-RELATED"/>
    <property type="match status" value="1"/>
</dbReference>
<dbReference type="InterPro" id="IPR036465">
    <property type="entry name" value="vWFA_dom_sf"/>
</dbReference>
<feature type="compositionally biased region" description="Polar residues" evidence="15">
    <location>
        <begin position="354"/>
        <end position="366"/>
    </location>
</feature>
<comment type="subunit">
    <text evidence="14">Component of the 7-subunit TFIIH core complex composed of XPB/SSL2, XPD/RAD3, SSL1, TFB1, TFB2, TFB4 and TFB5, which is active in NER. The core complex associates with the 3-subunit CTD-kinase module TFIIK composed of CCL1, KIN28 and TFB3 to form the 10-subunit holoenzyme (holo-TFIIH) active in transcription.</text>
</comment>
<evidence type="ECO:0000256" key="1">
    <source>
        <dbReference type="ARBA" id="ARBA00002817"/>
    </source>
</evidence>
<dbReference type="InterPro" id="IPR004600">
    <property type="entry name" value="TFIIH_Tfb4/GTF2H3"/>
</dbReference>